<keyword evidence="2" id="KW-1185">Reference proteome</keyword>
<name>A0A3L8T0I9_CHLGU</name>
<evidence type="ECO:0000313" key="1">
    <source>
        <dbReference type="EMBL" id="RLW12240.1"/>
    </source>
</evidence>
<accession>A0A3L8T0I9</accession>
<evidence type="ECO:0000313" key="2">
    <source>
        <dbReference type="Proteomes" id="UP000276834"/>
    </source>
</evidence>
<protein>
    <submittedName>
        <fullName evidence="1">Uncharacterized protein</fullName>
    </submittedName>
</protein>
<proteinExistence type="predicted"/>
<dbReference type="AlphaFoldDB" id="A0A3L8T0I9"/>
<organism evidence="1 2">
    <name type="scientific">Chloebia gouldiae</name>
    <name type="common">Gouldian finch</name>
    <name type="synonym">Erythrura gouldiae</name>
    <dbReference type="NCBI Taxonomy" id="44316"/>
    <lineage>
        <taxon>Eukaryota</taxon>
        <taxon>Metazoa</taxon>
        <taxon>Chordata</taxon>
        <taxon>Craniata</taxon>
        <taxon>Vertebrata</taxon>
        <taxon>Euteleostomi</taxon>
        <taxon>Archelosauria</taxon>
        <taxon>Archosauria</taxon>
        <taxon>Dinosauria</taxon>
        <taxon>Saurischia</taxon>
        <taxon>Theropoda</taxon>
        <taxon>Coelurosauria</taxon>
        <taxon>Aves</taxon>
        <taxon>Neognathae</taxon>
        <taxon>Neoaves</taxon>
        <taxon>Telluraves</taxon>
        <taxon>Australaves</taxon>
        <taxon>Passeriformes</taxon>
        <taxon>Passeroidea</taxon>
        <taxon>Passeridae</taxon>
        <taxon>Chloebia</taxon>
    </lineage>
</organism>
<reference evidence="1 2" key="1">
    <citation type="journal article" date="2018" name="Proc. R. Soc. B">
        <title>A non-coding region near Follistatin controls head colour polymorphism in the Gouldian finch.</title>
        <authorList>
            <person name="Toomey M.B."/>
            <person name="Marques C.I."/>
            <person name="Andrade P."/>
            <person name="Araujo P.M."/>
            <person name="Sabatino S."/>
            <person name="Gazda M.A."/>
            <person name="Afonso S."/>
            <person name="Lopes R.J."/>
            <person name="Corbo J.C."/>
            <person name="Carneiro M."/>
        </authorList>
    </citation>
    <scope>NUCLEOTIDE SEQUENCE [LARGE SCALE GENOMIC DNA]</scope>
    <source>
        <strain evidence="1">Red01</strain>
        <tissue evidence="1">Muscle</tissue>
    </source>
</reference>
<sequence>MQHKWHLDFSDKALPSLLLCTCLGARDLQLEHHALQLSALEDSGKDLAYSIHTDTAKALFFFTKK</sequence>
<gene>
    <name evidence="1" type="ORF">DV515_00000832</name>
</gene>
<dbReference type="EMBL" id="QUSF01000002">
    <property type="protein sequence ID" value="RLW12240.1"/>
    <property type="molecule type" value="Genomic_DNA"/>
</dbReference>
<dbReference type="Proteomes" id="UP000276834">
    <property type="component" value="Unassembled WGS sequence"/>
</dbReference>
<comment type="caution">
    <text evidence="1">The sequence shown here is derived from an EMBL/GenBank/DDBJ whole genome shotgun (WGS) entry which is preliminary data.</text>
</comment>